<name>A0A7T0G438_9BACT</name>
<dbReference type="AlphaFoldDB" id="A0A7T0G438"/>
<protein>
    <recommendedName>
        <fullName evidence="2">carbonic anhydrase</fullName>
        <ecNumber evidence="2">4.2.1.1</ecNumber>
    </recommendedName>
</protein>
<dbReference type="SMART" id="SM01057">
    <property type="entry name" value="Carb_anhydrase"/>
    <property type="match status" value="1"/>
</dbReference>
<dbReference type="CDD" id="cd03124">
    <property type="entry name" value="alpha_CA_prokaryotic_like"/>
    <property type="match status" value="1"/>
</dbReference>
<feature type="domain" description="Alpha-carbonic anhydrase" evidence="7">
    <location>
        <begin position="40"/>
        <end position="258"/>
    </location>
</feature>
<keyword evidence="5" id="KW-0456">Lyase</keyword>
<accession>A0A7T0G438</accession>
<reference evidence="9" key="1">
    <citation type="submission" date="2020-02" db="EMBL/GenBank/DDBJ databases">
        <title>Genomic and physiological characterization of two novel Nitrospinaceae genera.</title>
        <authorList>
            <person name="Mueller A.J."/>
            <person name="Jung M.-Y."/>
            <person name="Strachan C.R."/>
            <person name="Herbold C.W."/>
            <person name="Kirkegaard R.H."/>
            <person name="Daims H."/>
        </authorList>
    </citation>
    <scope>NUCLEOTIDE SEQUENCE [LARGE SCALE GENOMIC DNA]</scope>
</reference>
<evidence type="ECO:0000313" key="9">
    <source>
        <dbReference type="Proteomes" id="UP000594464"/>
    </source>
</evidence>
<gene>
    <name evidence="8" type="ORF">G3M78_11450</name>
</gene>
<comment type="catalytic activity">
    <reaction evidence="6">
        <text>hydrogencarbonate + H(+) = CO2 + H2O</text>
        <dbReference type="Rhea" id="RHEA:10748"/>
        <dbReference type="ChEBI" id="CHEBI:15377"/>
        <dbReference type="ChEBI" id="CHEBI:15378"/>
        <dbReference type="ChEBI" id="CHEBI:16526"/>
        <dbReference type="ChEBI" id="CHEBI:17544"/>
        <dbReference type="EC" id="4.2.1.1"/>
    </reaction>
</comment>
<dbReference type="SUPFAM" id="SSF51069">
    <property type="entry name" value="Carbonic anhydrase"/>
    <property type="match status" value="1"/>
</dbReference>
<keyword evidence="4" id="KW-0862">Zinc</keyword>
<evidence type="ECO:0000313" key="8">
    <source>
        <dbReference type="EMBL" id="QPJ65974.1"/>
    </source>
</evidence>
<organism evidence="8 9">
    <name type="scientific">Candidatus Nitrohelix vancouverensis</name>
    <dbReference type="NCBI Taxonomy" id="2705534"/>
    <lineage>
        <taxon>Bacteria</taxon>
        <taxon>Pseudomonadati</taxon>
        <taxon>Nitrospinota/Tectimicrobiota group</taxon>
        <taxon>Nitrospinota</taxon>
        <taxon>Nitrospinia</taxon>
        <taxon>Nitrospinales</taxon>
        <taxon>Nitrospinaceae</taxon>
        <taxon>Candidatus Nitrohelix</taxon>
    </lineage>
</organism>
<evidence type="ECO:0000256" key="2">
    <source>
        <dbReference type="ARBA" id="ARBA00012925"/>
    </source>
</evidence>
<dbReference type="InterPro" id="IPR036398">
    <property type="entry name" value="CA_dom_sf"/>
</dbReference>
<evidence type="ECO:0000256" key="4">
    <source>
        <dbReference type="ARBA" id="ARBA00022833"/>
    </source>
</evidence>
<comment type="similarity">
    <text evidence="1">Belongs to the alpha-carbonic anhydrase family.</text>
</comment>
<dbReference type="PANTHER" id="PTHR18952">
    <property type="entry name" value="CARBONIC ANHYDRASE"/>
    <property type="match status" value="1"/>
</dbReference>
<dbReference type="PROSITE" id="PS51144">
    <property type="entry name" value="ALPHA_CA_2"/>
    <property type="match status" value="1"/>
</dbReference>
<evidence type="ECO:0000256" key="1">
    <source>
        <dbReference type="ARBA" id="ARBA00010718"/>
    </source>
</evidence>
<proteinExistence type="inferred from homology"/>
<dbReference type="PANTHER" id="PTHR18952:SF265">
    <property type="entry name" value="CARBONIC ANHYDRASE"/>
    <property type="match status" value="1"/>
</dbReference>
<dbReference type="Gene3D" id="3.10.200.10">
    <property type="entry name" value="Alpha carbonic anhydrase"/>
    <property type="match status" value="1"/>
</dbReference>
<dbReference type="Pfam" id="PF00194">
    <property type="entry name" value="Carb_anhydrase"/>
    <property type="match status" value="1"/>
</dbReference>
<evidence type="ECO:0000259" key="7">
    <source>
        <dbReference type="PROSITE" id="PS51144"/>
    </source>
</evidence>
<dbReference type="InterPro" id="IPR001148">
    <property type="entry name" value="CA_dom"/>
</dbReference>
<evidence type="ECO:0000256" key="6">
    <source>
        <dbReference type="ARBA" id="ARBA00048348"/>
    </source>
</evidence>
<evidence type="ECO:0000256" key="5">
    <source>
        <dbReference type="ARBA" id="ARBA00023239"/>
    </source>
</evidence>
<dbReference type="GO" id="GO:0004089">
    <property type="term" value="F:carbonate dehydratase activity"/>
    <property type="evidence" value="ECO:0007669"/>
    <property type="project" value="UniProtKB-EC"/>
</dbReference>
<dbReference type="Proteomes" id="UP000594464">
    <property type="component" value="Chromosome"/>
</dbReference>
<keyword evidence="3" id="KW-0479">Metal-binding</keyword>
<evidence type="ECO:0000256" key="3">
    <source>
        <dbReference type="ARBA" id="ARBA00022723"/>
    </source>
</evidence>
<dbReference type="GO" id="GO:0008270">
    <property type="term" value="F:zinc ion binding"/>
    <property type="evidence" value="ECO:0007669"/>
    <property type="project" value="InterPro"/>
</dbReference>
<sequence>MQIVPIFFFIFMILASIFSDKDNSMPVAEMKPTLRLSDSVQWSYSGTEGPEHWGELSSAFKTCSSGMEQSPVNFSADAKTRFGGLEFHYNKSPLRIINNGNSIDVNYAPGSYVLINGKQFNLVQFHIHHPGEHTIDGVSTDMELHLIHEDDKKNLAVVGVFLERGTLNPYMKPFWDNLPETLGEEITVPGETINAEFFLPLNREYFSYPGSLTTPPCKEGVQWFVMKNPVDISVHRLSQFRNHILFNSRPVQDLNGRL</sequence>
<dbReference type="KEGG" id="nva:G3M78_11450"/>
<dbReference type="InterPro" id="IPR041891">
    <property type="entry name" value="Alpha_CA_prokaryot-like"/>
</dbReference>
<dbReference type="EMBL" id="CP048620">
    <property type="protein sequence ID" value="QPJ65974.1"/>
    <property type="molecule type" value="Genomic_DNA"/>
</dbReference>
<dbReference type="InterPro" id="IPR023561">
    <property type="entry name" value="Carbonic_anhydrase_a-class"/>
</dbReference>
<dbReference type="EC" id="4.2.1.1" evidence="2"/>